<keyword evidence="3" id="KW-0131">Cell cycle</keyword>
<dbReference type="Proteomes" id="UP001454036">
    <property type="component" value="Unassembled WGS sequence"/>
</dbReference>
<dbReference type="GO" id="GO:0051301">
    <property type="term" value="P:cell division"/>
    <property type="evidence" value="ECO:0007669"/>
    <property type="project" value="UniProtKB-KW"/>
</dbReference>
<evidence type="ECO:0000256" key="3">
    <source>
        <dbReference type="ARBA" id="ARBA00023306"/>
    </source>
</evidence>
<gene>
    <name evidence="5" type="ORF">LIER_33999</name>
</gene>
<name>A0AAV3RY96_LITER</name>
<dbReference type="GO" id="GO:0019901">
    <property type="term" value="F:protein kinase binding"/>
    <property type="evidence" value="ECO:0007669"/>
    <property type="project" value="InterPro"/>
</dbReference>
<evidence type="ECO:0000256" key="1">
    <source>
        <dbReference type="ARBA" id="ARBA00007215"/>
    </source>
</evidence>
<evidence type="ECO:0000256" key="4">
    <source>
        <dbReference type="SAM" id="MobiDB-lite"/>
    </source>
</evidence>
<protein>
    <recommendedName>
        <fullName evidence="7">Cyclin</fullName>
    </recommendedName>
</protein>
<dbReference type="InterPro" id="IPR036915">
    <property type="entry name" value="Cyclin-like_sf"/>
</dbReference>
<dbReference type="AlphaFoldDB" id="A0AAV3RY96"/>
<accession>A0AAV3RY96</accession>
<evidence type="ECO:0000256" key="2">
    <source>
        <dbReference type="ARBA" id="ARBA00022618"/>
    </source>
</evidence>
<keyword evidence="6" id="KW-1185">Reference proteome</keyword>
<reference evidence="5 6" key="1">
    <citation type="submission" date="2024-01" db="EMBL/GenBank/DDBJ databases">
        <title>The complete chloroplast genome sequence of Lithospermum erythrorhizon: insights into the phylogenetic relationship among Boraginaceae species and the maternal lineages of purple gromwells.</title>
        <authorList>
            <person name="Okada T."/>
            <person name="Watanabe K."/>
        </authorList>
    </citation>
    <scope>NUCLEOTIDE SEQUENCE [LARGE SCALE GENOMIC DNA]</scope>
</reference>
<dbReference type="EMBL" id="BAABME010013968">
    <property type="protein sequence ID" value="GAA0186711.1"/>
    <property type="molecule type" value="Genomic_DNA"/>
</dbReference>
<sequence length="223" mass="24965">MSSRSSSSDMGLLDNNNETNPISQGPSTILAIVSVLGKAVRKNEMLLKASKKKDKVTSFHGSKAPALSIQQYVQRIFRYTDASPSSFVVSYIYIERYLHHQKDAATFLTSLSIHRLVITAFMLAAKYLEDECFNNAYYAKVGGVTTQELNKLEMEFLVAVDFRLHVDVETFDKYCLKLEAEGREKCQIQRPIKISGIGRRWLTGTDSQPNHSPTIAGSACRAM</sequence>
<dbReference type="Pfam" id="PF08613">
    <property type="entry name" value="Cyclin"/>
    <property type="match status" value="1"/>
</dbReference>
<feature type="region of interest" description="Disordered" evidence="4">
    <location>
        <begin position="1"/>
        <end position="20"/>
    </location>
</feature>
<dbReference type="SUPFAM" id="SSF47954">
    <property type="entry name" value="Cyclin-like"/>
    <property type="match status" value="1"/>
</dbReference>
<evidence type="ECO:0000313" key="6">
    <source>
        <dbReference type="Proteomes" id="UP001454036"/>
    </source>
</evidence>
<organism evidence="5 6">
    <name type="scientific">Lithospermum erythrorhizon</name>
    <name type="common">Purple gromwell</name>
    <name type="synonym">Lithospermum officinale var. erythrorhizon</name>
    <dbReference type="NCBI Taxonomy" id="34254"/>
    <lineage>
        <taxon>Eukaryota</taxon>
        <taxon>Viridiplantae</taxon>
        <taxon>Streptophyta</taxon>
        <taxon>Embryophyta</taxon>
        <taxon>Tracheophyta</taxon>
        <taxon>Spermatophyta</taxon>
        <taxon>Magnoliopsida</taxon>
        <taxon>eudicotyledons</taxon>
        <taxon>Gunneridae</taxon>
        <taxon>Pentapetalae</taxon>
        <taxon>asterids</taxon>
        <taxon>lamiids</taxon>
        <taxon>Boraginales</taxon>
        <taxon>Boraginaceae</taxon>
        <taxon>Boraginoideae</taxon>
        <taxon>Lithospermeae</taxon>
        <taxon>Lithospermum</taxon>
    </lineage>
</organism>
<evidence type="ECO:0000313" key="5">
    <source>
        <dbReference type="EMBL" id="GAA0186711.1"/>
    </source>
</evidence>
<comment type="similarity">
    <text evidence="1">Belongs to the cyclin family. Cyclin U/P subfamily.</text>
</comment>
<evidence type="ECO:0008006" key="7">
    <source>
        <dbReference type="Google" id="ProtNLM"/>
    </source>
</evidence>
<keyword evidence="2" id="KW-0132">Cell division</keyword>
<dbReference type="InterPro" id="IPR013922">
    <property type="entry name" value="Cyclin_PHO80-like"/>
</dbReference>
<dbReference type="PANTHER" id="PTHR15615:SF80">
    <property type="entry name" value="CYCLIN"/>
    <property type="match status" value="1"/>
</dbReference>
<proteinExistence type="inferred from homology"/>
<dbReference type="Gene3D" id="1.10.472.10">
    <property type="entry name" value="Cyclin-like"/>
    <property type="match status" value="1"/>
</dbReference>
<dbReference type="PANTHER" id="PTHR15615">
    <property type="match status" value="1"/>
</dbReference>
<comment type="caution">
    <text evidence="5">The sequence shown here is derived from an EMBL/GenBank/DDBJ whole genome shotgun (WGS) entry which is preliminary data.</text>
</comment>